<comment type="caution">
    <text evidence="1">The sequence shown here is derived from an EMBL/GenBank/DDBJ whole genome shotgun (WGS) entry which is preliminary data.</text>
</comment>
<dbReference type="AlphaFoldDB" id="A0A9X2HBK9"/>
<reference evidence="1" key="1">
    <citation type="submission" date="2022-06" db="EMBL/GenBank/DDBJ databases">
        <title>Rothia sp. isolated from sandalwood seedling.</title>
        <authorList>
            <person name="Tuikhar N."/>
            <person name="Kirdat K."/>
            <person name="Thorat V."/>
            <person name="Swetha P."/>
            <person name="Padma S."/>
            <person name="Sundararaj R."/>
            <person name="Yadav A."/>
        </authorList>
    </citation>
    <scope>NUCLEOTIDE SEQUENCE</scope>
    <source>
        <strain evidence="1">AR01</strain>
    </source>
</reference>
<sequence length="100" mass="11486">MPELMSFRRDLLAHLRERVDRMARGEPCGGDVVAPIEFQQPRHSDHRAELAAGHKRWAWLVESTQPKRLGVEIRTEVDGDLLSFGQLQVAHVDHLLLVMR</sequence>
<organism evidence="1 2">
    <name type="scientific">Rothia santali</name>
    <dbReference type="NCBI Taxonomy" id="2949643"/>
    <lineage>
        <taxon>Bacteria</taxon>
        <taxon>Bacillati</taxon>
        <taxon>Actinomycetota</taxon>
        <taxon>Actinomycetes</taxon>
        <taxon>Micrococcales</taxon>
        <taxon>Micrococcaceae</taxon>
        <taxon>Rothia</taxon>
    </lineage>
</organism>
<name>A0A9X2HBK9_9MICC</name>
<gene>
    <name evidence="1" type="ORF">NBM05_04055</name>
</gene>
<accession>A0A9X2HBK9</accession>
<evidence type="ECO:0000313" key="1">
    <source>
        <dbReference type="EMBL" id="MCP3425220.1"/>
    </source>
</evidence>
<dbReference type="EMBL" id="JANAFB010000006">
    <property type="protein sequence ID" value="MCP3425220.1"/>
    <property type="molecule type" value="Genomic_DNA"/>
</dbReference>
<dbReference type="RefSeq" id="WP_254165298.1">
    <property type="nucleotide sequence ID" value="NZ_JANAFB010000006.1"/>
</dbReference>
<dbReference type="Proteomes" id="UP001139502">
    <property type="component" value="Unassembled WGS sequence"/>
</dbReference>
<proteinExistence type="predicted"/>
<evidence type="ECO:0000313" key="2">
    <source>
        <dbReference type="Proteomes" id="UP001139502"/>
    </source>
</evidence>
<keyword evidence="2" id="KW-1185">Reference proteome</keyword>
<protein>
    <submittedName>
        <fullName evidence="1">Uncharacterized protein</fullName>
    </submittedName>
</protein>